<keyword evidence="1" id="KW-0732">Signal</keyword>
<dbReference type="STRING" id="947013.SAMN04488109_5932"/>
<dbReference type="Gene3D" id="2.40.160.20">
    <property type="match status" value="1"/>
</dbReference>
<evidence type="ECO:0000313" key="3">
    <source>
        <dbReference type="Proteomes" id="UP000184212"/>
    </source>
</evidence>
<feature type="signal peptide" evidence="1">
    <location>
        <begin position="1"/>
        <end position="17"/>
    </location>
</feature>
<dbReference type="RefSeq" id="WP_073141897.1">
    <property type="nucleotide sequence ID" value="NZ_FQWQ01000005.1"/>
</dbReference>
<gene>
    <name evidence="2" type="ORF">SAMN04488109_5932</name>
</gene>
<feature type="chain" id="PRO_5012748177" description="Outer membrane protein beta-barrel domain-containing protein" evidence="1">
    <location>
        <begin position="18"/>
        <end position="207"/>
    </location>
</feature>
<reference evidence="2 3" key="1">
    <citation type="submission" date="2016-11" db="EMBL/GenBank/DDBJ databases">
        <authorList>
            <person name="Jaros S."/>
            <person name="Januszkiewicz K."/>
            <person name="Wedrychowicz H."/>
        </authorList>
    </citation>
    <scope>NUCLEOTIDE SEQUENCE [LARGE SCALE GENOMIC DNA]</scope>
    <source>
        <strain evidence="2 3">DSM 24574</strain>
    </source>
</reference>
<proteinExistence type="predicted"/>
<organism evidence="2 3">
    <name type="scientific">Chryseolinea serpens</name>
    <dbReference type="NCBI Taxonomy" id="947013"/>
    <lineage>
        <taxon>Bacteria</taxon>
        <taxon>Pseudomonadati</taxon>
        <taxon>Bacteroidota</taxon>
        <taxon>Cytophagia</taxon>
        <taxon>Cytophagales</taxon>
        <taxon>Fulvivirgaceae</taxon>
        <taxon>Chryseolinea</taxon>
    </lineage>
</organism>
<protein>
    <recommendedName>
        <fullName evidence="4">Outer membrane protein beta-barrel domain-containing protein</fullName>
    </recommendedName>
</protein>
<dbReference type="Proteomes" id="UP000184212">
    <property type="component" value="Unassembled WGS sequence"/>
</dbReference>
<keyword evidence="3" id="KW-1185">Reference proteome</keyword>
<evidence type="ECO:0000313" key="2">
    <source>
        <dbReference type="EMBL" id="SHH90001.1"/>
    </source>
</evidence>
<evidence type="ECO:0000256" key="1">
    <source>
        <dbReference type="SAM" id="SignalP"/>
    </source>
</evidence>
<dbReference type="OrthoDB" id="945117at2"/>
<dbReference type="EMBL" id="FQWQ01000005">
    <property type="protein sequence ID" value="SHH90001.1"/>
    <property type="molecule type" value="Genomic_DNA"/>
</dbReference>
<accession>A0A1M5WRE1</accession>
<sequence length="207" mass="22730">MKKIFFLFLMAPIVVHAQFSKGDAFLGGTLSGSYSDFSSAKNPMGLNYYVRSIYSYSISPTLGFFTSKRFALGGTISVGGSGTEIGPDTNMQKNYTTNGSVAVMGRYFFPLSEKFMFALTADVFYSRSKDDNANGDGSRSIDKSYSTGLHVKPTLLFFPSRRWGFEASVGSVQFVHDQSLTKDVKTDNFNATFGAVSLGVAYYFRKS</sequence>
<evidence type="ECO:0008006" key="4">
    <source>
        <dbReference type="Google" id="ProtNLM"/>
    </source>
</evidence>
<dbReference type="AlphaFoldDB" id="A0A1M5WRE1"/>
<name>A0A1M5WRE1_9BACT</name>